<keyword evidence="4" id="KW-1185">Reference proteome</keyword>
<evidence type="ECO:0000256" key="2">
    <source>
        <dbReference type="SAM" id="MobiDB-lite"/>
    </source>
</evidence>
<dbReference type="PANTHER" id="PTHR11647:SF58">
    <property type="entry name" value="DIHYDROPYRIMIDINASE-RELATED PROTEIN 5"/>
    <property type="match status" value="1"/>
</dbReference>
<gene>
    <name evidence="3" type="ORF">KC01_LOCUS15443</name>
</gene>
<evidence type="ECO:0000256" key="1">
    <source>
        <dbReference type="ARBA" id="ARBA00008829"/>
    </source>
</evidence>
<dbReference type="GO" id="GO:0005829">
    <property type="term" value="C:cytosol"/>
    <property type="evidence" value="ECO:0007669"/>
    <property type="project" value="TreeGrafter"/>
</dbReference>
<organism evidence="3 4">
    <name type="scientific">Knipowitschia caucasica</name>
    <name type="common">Caucasian dwarf goby</name>
    <name type="synonym">Pomatoschistus caucasicus</name>
    <dbReference type="NCBI Taxonomy" id="637954"/>
    <lineage>
        <taxon>Eukaryota</taxon>
        <taxon>Metazoa</taxon>
        <taxon>Chordata</taxon>
        <taxon>Craniata</taxon>
        <taxon>Vertebrata</taxon>
        <taxon>Euteleostomi</taxon>
        <taxon>Actinopterygii</taxon>
        <taxon>Neopterygii</taxon>
        <taxon>Teleostei</taxon>
        <taxon>Neoteleostei</taxon>
        <taxon>Acanthomorphata</taxon>
        <taxon>Gobiaria</taxon>
        <taxon>Gobiiformes</taxon>
        <taxon>Gobioidei</taxon>
        <taxon>Gobiidae</taxon>
        <taxon>Gobiinae</taxon>
        <taxon>Knipowitschia</taxon>
    </lineage>
</organism>
<accession>A0AAV2K5H9</accession>
<dbReference type="PANTHER" id="PTHR11647">
    <property type="entry name" value="HYDRANTOINASE/DIHYDROPYRIMIDINASE FAMILY MEMBER"/>
    <property type="match status" value="1"/>
</dbReference>
<sequence length="232" mass="25283">MGSIMGSSSFVSFDHGFIPRLSRLGKVVHAETTVAHAVLSGMQYYHQDWVHAAAHVLVPPLRLEPNTPHALMSLLGKTISASSQVQGGDFNLYEGLRCHGVPLVTISRGRLVCENEVFMCAEGSGKYCPQRIFPDFLYKKMVQREKNLVYKGVERDPYCGDVAKIAVTMKKELGLGPIDGESPKGARAAHQGVRDLHESSFSLSGSQVDDHIPKRSSARILAPPGGRSSGIW</sequence>
<name>A0AAV2K5H9_KNICA</name>
<dbReference type="Gene3D" id="2.30.40.10">
    <property type="entry name" value="Urease, subunit C, domain 1"/>
    <property type="match status" value="1"/>
</dbReference>
<dbReference type="InterPro" id="IPR011059">
    <property type="entry name" value="Metal-dep_hydrolase_composite"/>
</dbReference>
<evidence type="ECO:0000313" key="4">
    <source>
        <dbReference type="Proteomes" id="UP001497482"/>
    </source>
</evidence>
<dbReference type="EMBL" id="OZ035839">
    <property type="protein sequence ID" value="CAL1585200.1"/>
    <property type="molecule type" value="Genomic_DNA"/>
</dbReference>
<dbReference type="InterPro" id="IPR032466">
    <property type="entry name" value="Metal_Hydrolase"/>
</dbReference>
<comment type="similarity">
    <text evidence="1">Belongs to the metallo-dependent hydrolases superfamily. Hydantoinase/dihydropyrimidinase family.</text>
</comment>
<proteinExistence type="inferred from homology"/>
<dbReference type="SUPFAM" id="SSF51556">
    <property type="entry name" value="Metallo-dependent hydrolases"/>
    <property type="match status" value="1"/>
</dbReference>
<reference evidence="3 4" key="1">
    <citation type="submission" date="2024-04" db="EMBL/GenBank/DDBJ databases">
        <authorList>
            <person name="Waldvogel A.-M."/>
            <person name="Schoenle A."/>
        </authorList>
    </citation>
    <scope>NUCLEOTIDE SEQUENCE [LARGE SCALE GENOMIC DNA]</scope>
</reference>
<dbReference type="InterPro" id="IPR050378">
    <property type="entry name" value="Metallo-dep_Hydrolases_sf"/>
</dbReference>
<protein>
    <submittedName>
        <fullName evidence="3">Uncharacterized protein</fullName>
    </submittedName>
</protein>
<evidence type="ECO:0000313" key="3">
    <source>
        <dbReference type="EMBL" id="CAL1585200.1"/>
    </source>
</evidence>
<dbReference type="AlphaFoldDB" id="A0AAV2K5H9"/>
<feature type="region of interest" description="Disordered" evidence="2">
    <location>
        <begin position="204"/>
        <end position="232"/>
    </location>
</feature>
<dbReference type="GO" id="GO:0016812">
    <property type="term" value="F:hydrolase activity, acting on carbon-nitrogen (but not peptide) bonds, in cyclic amides"/>
    <property type="evidence" value="ECO:0007669"/>
    <property type="project" value="TreeGrafter"/>
</dbReference>
<dbReference type="SUPFAM" id="SSF51338">
    <property type="entry name" value="Composite domain of metallo-dependent hydrolases"/>
    <property type="match status" value="1"/>
</dbReference>
<dbReference type="Proteomes" id="UP001497482">
    <property type="component" value="Chromosome 17"/>
</dbReference>
<dbReference type="Gene3D" id="3.20.20.140">
    <property type="entry name" value="Metal-dependent hydrolases"/>
    <property type="match status" value="1"/>
</dbReference>